<sequence length="561" mass="58788">MFARAFAPLAILLGSSLAAAAAPPVNDDFAKALTLPVEIGIIGSLTGATPDPLEYKPTGDMPTPVAVWYRVKAAADGILVFDTSGSDRDTLHLVLIKTPVGGVPTLVTEVGPTPLRTSPGGDSIAMASVAVATGDVVTVGVADDASRVSDTNPVPFQLNTHALPVPVMGNQRFLVLSPNASFVLGARLFDDPKAFKIPMPNVLSVAGVPVDQPKVQTGFPSSTLKPEFGRSGALGANSAVSLELASVGNGPAFGQVGAFVRDAVVNLVSAGELVGRAVQRVYLLSFTTEASSNALRYTLNRRSDAGKLGDLRRIQMAVTNTSTAIVRGCFVMTLPYTYAVGTGVTTGYGWNFRYRAFDPRTNKALAGWNTPVNIGKGAKVRFDIEQRVPALGFHVQPMVPVCTEPMSIGLDFDVLFGSSSLVGFGYPTALADALVQPVNLPTNTIAPAEGKPAPVVYTVRNYGTKRKLTVYPSDRVPGMPTEGFEPAPVSRQICQANAAGACVGSFRSSLTLDFAPGQTRTYRVRWIRNADLPSGRAALYVNVLQGGNPVGVAGIAMAMPN</sequence>
<dbReference type="EMBL" id="SNXY01000006">
    <property type="protein sequence ID" value="TDP86694.1"/>
    <property type="molecule type" value="Genomic_DNA"/>
</dbReference>
<organism evidence="2 3">
    <name type="scientific">Oharaeibacter diazotrophicus</name>
    <dbReference type="NCBI Taxonomy" id="1920512"/>
    <lineage>
        <taxon>Bacteria</taxon>
        <taxon>Pseudomonadati</taxon>
        <taxon>Pseudomonadota</taxon>
        <taxon>Alphaproteobacteria</taxon>
        <taxon>Hyphomicrobiales</taxon>
        <taxon>Pleomorphomonadaceae</taxon>
        <taxon>Oharaeibacter</taxon>
    </lineage>
</organism>
<feature type="signal peptide" evidence="1">
    <location>
        <begin position="1"/>
        <end position="20"/>
    </location>
</feature>
<evidence type="ECO:0000313" key="2">
    <source>
        <dbReference type="EMBL" id="TDP86694.1"/>
    </source>
</evidence>
<name>A0A4R6RJS7_9HYPH</name>
<dbReference type="Proteomes" id="UP000294547">
    <property type="component" value="Unassembled WGS sequence"/>
</dbReference>
<keyword evidence="3" id="KW-1185">Reference proteome</keyword>
<evidence type="ECO:0000256" key="1">
    <source>
        <dbReference type="SAM" id="SignalP"/>
    </source>
</evidence>
<comment type="caution">
    <text evidence="2">The sequence shown here is derived from an EMBL/GenBank/DDBJ whole genome shotgun (WGS) entry which is preliminary data.</text>
</comment>
<gene>
    <name evidence="2" type="ORF">EDD54_0574</name>
</gene>
<evidence type="ECO:0000313" key="3">
    <source>
        <dbReference type="Proteomes" id="UP000294547"/>
    </source>
</evidence>
<feature type="chain" id="PRO_5020868168" description="Repeat protein (TIGR01451 family)" evidence="1">
    <location>
        <begin position="21"/>
        <end position="561"/>
    </location>
</feature>
<accession>A0A4R6RJS7</accession>
<dbReference type="AlphaFoldDB" id="A0A4R6RJS7"/>
<proteinExistence type="predicted"/>
<protein>
    <recommendedName>
        <fullName evidence="4">Repeat protein (TIGR01451 family)</fullName>
    </recommendedName>
</protein>
<reference evidence="2 3" key="1">
    <citation type="submission" date="2019-03" db="EMBL/GenBank/DDBJ databases">
        <title>Genomic Encyclopedia of Type Strains, Phase IV (KMG-IV): sequencing the most valuable type-strain genomes for metagenomic binning, comparative biology and taxonomic classification.</title>
        <authorList>
            <person name="Goeker M."/>
        </authorList>
    </citation>
    <scope>NUCLEOTIDE SEQUENCE [LARGE SCALE GENOMIC DNA]</scope>
    <source>
        <strain evidence="2 3">DSM 102969</strain>
    </source>
</reference>
<keyword evidence="1" id="KW-0732">Signal</keyword>
<dbReference type="RefSeq" id="WP_133673950.1">
    <property type="nucleotide sequence ID" value="NZ_BSPM01000008.1"/>
</dbReference>
<evidence type="ECO:0008006" key="4">
    <source>
        <dbReference type="Google" id="ProtNLM"/>
    </source>
</evidence>